<evidence type="ECO:0000259" key="1">
    <source>
        <dbReference type="PROSITE" id="PS50053"/>
    </source>
</evidence>
<dbReference type="GO" id="GO:0005654">
    <property type="term" value="C:nucleoplasm"/>
    <property type="evidence" value="ECO:0007669"/>
    <property type="project" value="TreeGrafter"/>
</dbReference>
<dbReference type="AlphaFoldDB" id="A0AA87B7I6"/>
<sequence>MANFFKTMHSSSMPASPNTLAFNSSLPPKVLTENKEESYTVSISVYYDRGGKSSSTVQVDLNDTVLQLKKKLIKMRKTQTLNAEGMNIGLCLNNKLSGSERHRSAAEEERGVNFIDTRDPDIRILSVSSAKCEGKYRTTFEQYEAVFCMRVELSNTFQEIKEKIKTLTNIPVDRQTLLFNGQVLQNEALFIDTISEISPCLQLLVRPSINEYDLPQWITNVSKLDRDEMQEMLSSIPDAQNMSFPMDDPSNASVVLPENPAKIEEFISSMTHAPPEEQFPLPNKVSFKVKSKDVRRVPLFMRMTLNDTVLQLKQAFIKAKKPRSLTVKDMMVITKFGDELHDHMSMLECGMLNMAYVYVYKRSDVAAMSVARLKSGKMLKVIVVPQWGAEKIHMEVNSRSSLEDLRFELEKCHQHVLPENLDYFFKSKNIILVSEMESFEMLGIKEGDTIERRVRRAAVVDSSAPSETTFRPLLPTPPEIVRFMVKTVEYRARHFTLVMDLDDTVMQLKEKINRTKKPRT</sequence>
<organism evidence="2 3">
    <name type="scientific">Sphenostylis stenocarpa</name>
    <dbReference type="NCBI Taxonomy" id="92480"/>
    <lineage>
        <taxon>Eukaryota</taxon>
        <taxon>Viridiplantae</taxon>
        <taxon>Streptophyta</taxon>
        <taxon>Embryophyta</taxon>
        <taxon>Tracheophyta</taxon>
        <taxon>Spermatophyta</taxon>
        <taxon>Magnoliopsida</taxon>
        <taxon>eudicotyledons</taxon>
        <taxon>Gunneridae</taxon>
        <taxon>Pentapetalae</taxon>
        <taxon>rosids</taxon>
        <taxon>fabids</taxon>
        <taxon>Fabales</taxon>
        <taxon>Fabaceae</taxon>
        <taxon>Papilionoideae</taxon>
        <taxon>50 kb inversion clade</taxon>
        <taxon>NPAAA clade</taxon>
        <taxon>indigoferoid/millettioid clade</taxon>
        <taxon>Phaseoleae</taxon>
        <taxon>Sphenostylis</taxon>
    </lineage>
</organism>
<name>A0AA87B7I6_9FABA</name>
<protein>
    <recommendedName>
        <fullName evidence="1">Ubiquitin-like domain-containing protein</fullName>
    </recommendedName>
</protein>
<dbReference type="CDD" id="cd17039">
    <property type="entry name" value="Ubl_ubiquitin_like"/>
    <property type="match status" value="1"/>
</dbReference>
<dbReference type="SUPFAM" id="SSF54236">
    <property type="entry name" value="Ubiquitin-like"/>
    <property type="match status" value="1"/>
</dbReference>
<dbReference type="Gramene" id="rna-AYBTSS11_LOCUS29420">
    <property type="protein sequence ID" value="CAJ1977267.1"/>
    <property type="gene ID" value="gene-AYBTSS11_LOCUS29420"/>
</dbReference>
<dbReference type="GO" id="GO:0070628">
    <property type="term" value="F:proteasome binding"/>
    <property type="evidence" value="ECO:0007669"/>
    <property type="project" value="TreeGrafter"/>
</dbReference>
<dbReference type="Gene3D" id="3.10.20.90">
    <property type="entry name" value="Phosphatidylinositol 3-kinase Catalytic Subunit, Chain A, domain 1"/>
    <property type="match status" value="1"/>
</dbReference>
<dbReference type="GO" id="GO:0005829">
    <property type="term" value="C:cytosol"/>
    <property type="evidence" value="ECO:0007669"/>
    <property type="project" value="TreeGrafter"/>
</dbReference>
<dbReference type="InterPro" id="IPR000626">
    <property type="entry name" value="Ubiquitin-like_dom"/>
</dbReference>
<reference evidence="2" key="1">
    <citation type="submission" date="2023-10" db="EMBL/GenBank/DDBJ databases">
        <authorList>
            <person name="Domelevo Entfellner J.-B."/>
        </authorList>
    </citation>
    <scope>NUCLEOTIDE SEQUENCE</scope>
</reference>
<accession>A0AA87B7I6</accession>
<dbReference type="Proteomes" id="UP001189624">
    <property type="component" value="Chromosome 10"/>
</dbReference>
<feature type="domain" description="Ubiquitin-like" evidence="1">
    <location>
        <begin position="149"/>
        <end position="196"/>
    </location>
</feature>
<evidence type="ECO:0000313" key="2">
    <source>
        <dbReference type="EMBL" id="CAJ1977267.1"/>
    </source>
</evidence>
<dbReference type="PANTHER" id="PTHR10621:SF38">
    <property type="entry name" value="UBIQUITIN DOMAIN-CONTAINING PROTEIN 7SL RNA1-RELATED"/>
    <property type="match status" value="1"/>
</dbReference>
<proteinExistence type="predicted"/>
<dbReference type="PANTHER" id="PTHR10621">
    <property type="entry name" value="UV EXCISION REPAIR PROTEIN RAD23"/>
    <property type="match status" value="1"/>
</dbReference>
<evidence type="ECO:0000313" key="3">
    <source>
        <dbReference type="Proteomes" id="UP001189624"/>
    </source>
</evidence>
<keyword evidence="3" id="KW-1185">Reference proteome</keyword>
<dbReference type="GO" id="GO:0031593">
    <property type="term" value="F:polyubiquitin modification-dependent protein binding"/>
    <property type="evidence" value="ECO:0007669"/>
    <property type="project" value="TreeGrafter"/>
</dbReference>
<dbReference type="PROSITE" id="PS50053">
    <property type="entry name" value="UBIQUITIN_2"/>
    <property type="match status" value="1"/>
</dbReference>
<dbReference type="GO" id="GO:0043161">
    <property type="term" value="P:proteasome-mediated ubiquitin-dependent protein catabolic process"/>
    <property type="evidence" value="ECO:0007669"/>
    <property type="project" value="TreeGrafter"/>
</dbReference>
<dbReference type="Pfam" id="PF00240">
    <property type="entry name" value="ubiquitin"/>
    <property type="match status" value="1"/>
</dbReference>
<dbReference type="InterPro" id="IPR029071">
    <property type="entry name" value="Ubiquitin-like_domsf"/>
</dbReference>
<dbReference type="GO" id="GO:0043130">
    <property type="term" value="F:ubiquitin binding"/>
    <property type="evidence" value="ECO:0007669"/>
    <property type="project" value="TreeGrafter"/>
</dbReference>
<dbReference type="EMBL" id="OY731407">
    <property type="protein sequence ID" value="CAJ1977267.1"/>
    <property type="molecule type" value="Genomic_DNA"/>
</dbReference>
<gene>
    <name evidence="2" type="ORF">AYBTSS11_LOCUS29420</name>
</gene>